<name>A0AAD4MK28_9BILA</name>
<accession>A0AAD4MK28</accession>
<dbReference type="EMBL" id="JAKKPZ010000415">
    <property type="protein sequence ID" value="KAI1695318.1"/>
    <property type="molecule type" value="Genomic_DNA"/>
</dbReference>
<keyword evidence="2" id="KW-1185">Reference proteome</keyword>
<organism evidence="1 2">
    <name type="scientific">Ditylenchus destructor</name>
    <dbReference type="NCBI Taxonomy" id="166010"/>
    <lineage>
        <taxon>Eukaryota</taxon>
        <taxon>Metazoa</taxon>
        <taxon>Ecdysozoa</taxon>
        <taxon>Nematoda</taxon>
        <taxon>Chromadorea</taxon>
        <taxon>Rhabditida</taxon>
        <taxon>Tylenchina</taxon>
        <taxon>Tylenchomorpha</taxon>
        <taxon>Sphaerularioidea</taxon>
        <taxon>Anguinidae</taxon>
        <taxon>Anguininae</taxon>
        <taxon>Ditylenchus</taxon>
    </lineage>
</organism>
<reference evidence="1" key="1">
    <citation type="submission" date="2022-01" db="EMBL/GenBank/DDBJ databases">
        <title>Genome Sequence Resource for Two Populations of Ditylenchus destructor, the Migratory Endoparasitic Phytonematode.</title>
        <authorList>
            <person name="Zhang H."/>
            <person name="Lin R."/>
            <person name="Xie B."/>
        </authorList>
    </citation>
    <scope>NUCLEOTIDE SEQUENCE</scope>
    <source>
        <strain evidence="1">BazhouSP</strain>
    </source>
</reference>
<sequence length="78" mass="8763">MQCAGESEGMSCESGLRFTPDVNQRVNHLLQGLRASWQRQGLLGQELTVHSQSMPQFGNKMKERESFGAEKCSVVIHR</sequence>
<evidence type="ECO:0000313" key="1">
    <source>
        <dbReference type="EMBL" id="KAI1695318.1"/>
    </source>
</evidence>
<evidence type="ECO:0000313" key="2">
    <source>
        <dbReference type="Proteomes" id="UP001201812"/>
    </source>
</evidence>
<gene>
    <name evidence="1" type="ORF">DdX_19641</name>
</gene>
<protein>
    <submittedName>
        <fullName evidence="1">Uncharacterized protein</fullName>
    </submittedName>
</protein>
<proteinExistence type="predicted"/>
<dbReference type="AlphaFoldDB" id="A0AAD4MK28"/>
<comment type="caution">
    <text evidence="1">The sequence shown here is derived from an EMBL/GenBank/DDBJ whole genome shotgun (WGS) entry which is preliminary data.</text>
</comment>
<dbReference type="Proteomes" id="UP001201812">
    <property type="component" value="Unassembled WGS sequence"/>
</dbReference>